<accession>A0AAD8Q999</accession>
<protein>
    <submittedName>
        <fullName evidence="2">Stress responsive A/B barrel domain-containing protein</fullName>
    </submittedName>
</protein>
<organism evidence="2 3">
    <name type="scientific">Colletotrichum navitas</name>
    <dbReference type="NCBI Taxonomy" id="681940"/>
    <lineage>
        <taxon>Eukaryota</taxon>
        <taxon>Fungi</taxon>
        <taxon>Dikarya</taxon>
        <taxon>Ascomycota</taxon>
        <taxon>Pezizomycotina</taxon>
        <taxon>Sordariomycetes</taxon>
        <taxon>Hypocreomycetidae</taxon>
        <taxon>Glomerellales</taxon>
        <taxon>Glomerellaceae</taxon>
        <taxon>Colletotrichum</taxon>
        <taxon>Colletotrichum graminicola species complex</taxon>
    </lineage>
</organism>
<dbReference type="Gene3D" id="3.30.70.100">
    <property type="match status" value="1"/>
</dbReference>
<dbReference type="Proteomes" id="UP001230504">
    <property type="component" value="Unassembled WGS sequence"/>
</dbReference>
<dbReference type="AlphaFoldDB" id="A0AAD8Q999"/>
<dbReference type="InterPro" id="IPR013097">
    <property type="entry name" value="Dabb"/>
</dbReference>
<dbReference type="SUPFAM" id="SSF54909">
    <property type="entry name" value="Dimeric alpha+beta barrel"/>
    <property type="match status" value="1"/>
</dbReference>
<keyword evidence="3" id="KW-1185">Reference proteome</keyword>
<dbReference type="EMBL" id="JAHLJV010000010">
    <property type="protein sequence ID" value="KAK1596864.1"/>
    <property type="molecule type" value="Genomic_DNA"/>
</dbReference>
<dbReference type="SMART" id="SM00886">
    <property type="entry name" value="Dabb"/>
    <property type="match status" value="1"/>
</dbReference>
<dbReference type="RefSeq" id="XP_060417701.1">
    <property type="nucleotide sequence ID" value="XM_060563310.1"/>
</dbReference>
<evidence type="ECO:0000313" key="3">
    <source>
        <dbReference type="Proteomes" id="UP001230504"/>
    </source>
</evidence>
<dbReference type="Pfam" id="PF07876">
    <property type="entry name" value="Dabb"/>
    <property type="match status" value="1"/>
</dbReference>
<comment type="caution">
    <text evidence="2">The sequence shown here is derived from an EMBL/GenBank/DDBJ whole genome shotgun (WGS) entry which is preliminary data.</text>
</comment>
<dbReference type="PROSITE" id="PS51502">
    <property type="entry name" value="S_R_A_B_BARREL"/>
    <property type="match status" value="1"/>
</dbReference>
<dbReference type="InterPro" id="IPR011008">
    <property type="entry name" value="Dimeric_a/b-barrel"/>
</dbReference>
<sequence>MAGRIHRVTMFKIVDEGQQKQMIEQYKAIQSAEKDGKPYILSLVVGHAAEDPRAQGFTVVSKSEFASLEDMKYYDDECAAHAALKAYVKENITVSGFMSVYFEPAFIA</sequence>
<proteinExistence type="predicted"/>
<dbReference type="GeneID" id="85447550"/>
<feature type="domain" description="Stress-response A/B barrel" evidence="1">
    <location>
        <begin position="5"/>
        <end position="102"/>
    </location>
</feature>
<evidence type="ECO:0000259" key="1">
    <source>
        <dbReference type="PROSITE" id="PS51502"/>
    </source>
</evidence>
<gene>
    <name evidence="2" type="ORF">LY79DRAFT_667024</name>
</gene>
<reference evidence="2" key="1">
    <citation type="submission" date="2021-06" db="EMBL/GenBank/DDBJ databases">
        <title>Comparative genomics, transcriptomics and evolutionary studies reveal genomic signatures of adaptation to plant cell wall in hemibiotrophic fungi.</title>
        <authorList>
            <consortium name="DOE Joint Genome Institute"/>
            <person name="Baroncelli R."/>
            <person name="Diaz J.F."/>
            <person name="Benocci T."/>
            <person name="Peng M."/>
            <person name="Battaglia E."/>
            <person name="Haridas S."/>
            <person name="Andreopoulos W."/>
            <person name="Labutti K."/>
            <person name="Pangilinan J."/>
            <person name="Floch G.L."/>
            <person name="Makela M.R."/>
            <person name="Henrissat B."/>
            <person name="Grigoriev I.V."/>
            <person name="Crouch J.A."/>
            <person name="De Vries R.P."/>
            <person name="Sukno S.A."/>
            <person name="Thon M.R."/>
        </authorList>
    </citation>
    <scope>NUCLEOTIDE SEQUENCE</scope>
    <source>
        <strain evidence="2">CBS 125086</strain>
    </source>
</reference>
<evidence type="ECO:0000313" key="2">
    <source>
        <dbReference type="EMBL" id="KAK1596864.1"/>
    </source>
</evidence>
<name>A0AAD8Q999_9PEZI</name>